<keyword evidence="3" id="KW-1185">Reference proteome</keyword>
<dbReference type="GO" id="GO:0031499">
    <property type="term" value="C:TRAMP complex"/>
    <property type="evidence" value="ECO:0007669"/>
    <property type="project" value="TreeGrafter"/>
</dbReference>
<feature type="compositionally biased region" description="Polar residues" evidence="1">
    <location>
        <begin position="87"/>
        <end position="98"/>
    </location>
</feature>
<dbReference type="Gene3D" id="3.30.460.10">
    <property type="entry name" value="Beta Polymerase, domain 2"/>
    <property type="match status" value="1"/>
</dbReference>
<evidence type="ECO:0008006" key="4">
    <source>
        <dbReference type="Google" id="ProtNLM"/>
    </source>
</evidence>
<dbReference type="InterPro" id="IPR043519">
    <property type="entry name" value="NT_sf"/>
</dbReference>
<evidence type="ECO:0000313" key="2">
    <source>
        <dbReference type="EMBL" id="GAX16469.1"/>
    </source>
</evidence>
<dbReference type="GO" id="GO:0031123">
    <property type="term" value="P:RNA 3'-end processing"/>
    <property type="evidence" value="ECO:0007669"/>
    <property type="project" value="TreeGrafter"/>
</dbReference>
<dbReference type="PANTHER" id="PTHR23092:SF15">
    <property type="entry name" value="INACTIVE NON-CANONICAL POLY(A) RNA POLYMERASE PROTEIN TRF4-2-RELATED"/>
    <property type="match status" value="1"/>
</dbReference>
<dbReference type="GO" id="GO:0003729">
    <property type="term" value="F:mRNA binding"/>
    <property type="evidence" value="ECO:0007669"/>
    <property type="project" value="TreeGrafter"/>
</dbReference>
<dbReference type="GO" id="GO:0005730">
    <property type="term" value="C:nucleolus"/>
    <property type="evidence" value="ECO:0007669"/>
    <property type="project" value="TreeGrafter"/>
</dbReference>
<feature type="region of interest" description="Disordered" evidence="1">
    <location>
        <begin position="305"/>
        <end position="348"/>
    </location>
</feature>
<comment type="caution">
    <text evidence="2">The sequence shown here is derived from an EMBL/GenBank/DDBJ whole genome shotgun (WGS) entry which is preliminary data.</text>
</comment>
<protein>
    <recommendedName>
        <fullName evidence="4">Polymerase nucleotidyl transferase domain-containing protein</fullName>
    </recommendedName>
</protein>
<dbReference type="SUPFAM" id="SSF81301">
    <property type="entry name" value="Nucleotidyltransferase"/>
    <property type="match status" value="1"/>
</dbReference>
<dbReference type="PANTHER" id="PTHR23092">
    <property type="entry name" value="POLY(A) RNA POLYMERASE"/>
    <property type="match status" value="1"/>
</dbReference>
<dbReference type="InParanoid" id="A0A1Z5JR82"/>
<evidence type="ECO:0000313" key="3">
    <source>
        <dbReference type="Proteomes" id="UP000198406"/>
    </source>
</evidence>
<proteinExistence type="predicted"/>
<gene>
    <name evidence="2" type="ORF">FisN_19Lh049</name>
</gene>
<evidence type="ECO:0000256" key="1">
    <source>
        <dbReference type="SAM" id="MobiDB-lite"/>
    </source>
</evidence>
<accession>A0A1Z5JR82</accession>
<feature type="region of interest" description="Disordered" evidence="1">
    <location>
        <begin position="1"/>
        <end position="111"/>
    </location>
</feature>
<dbReference type="OrthoDB" id="49257at2759"/>
<dbReference type="Proteomes" id="UP000198406">
    <property type="component" value="Unassembled WGS sequence"/>
</dbReference>
<dbReference type="GO" id="GO:1990817">
    <property type="term" value="F:poly(A) RNA polymerase activity"/>
    <property type="evidence" value="ECO:0007669"/>
    <property type="project" value="InterPro"/>
</dbReference>
<feature type="compositionally biased region" description="Basic residues" evidence="1">
    <location>
        <begin position="1"/>
        <end position="18"/>
    </location>
</feature>
<dbReference type="AlphaFoldDB" id="A0A1Z5JR82"/>
<organism evidence="2 3">
    <name type="scientific">Fistulifera solaris</name>
    <name type="common">Oleaginous diatom</name>
    <dbReference type="NCBI Taxonomy" id="1519565"/>
    <lineage>
        <taxon>Eukaryota</taxon>
        <taxon>Sar</taxon>
        <taxon>Stramenopiles</taxon>
        <taxon>Ochrophyta</taxon>
        <taxon>Bacillariophyta</taxon>
        <taxon>Bacillariophyceae</taxon>
        <taxon>Bacillariophycidae</taxon>
        <taxon>Naviculales</taxon>
        <taxon>Naviculaceae</taxon>
        <taxon>Fistulifera</taxon>
    </lineage>
</organism>
<name>A0A1Z5JR82_FISSO</name>
<feature type="compositionally biased region" description="Basic residues" evidence="1">
    <location>
        <begin position="57"/>
        <end position="69"/>
    </location>
</feature>
<reference evidence="2 3" key="1">
    <citation type="journal article" date="2015" name="Plant Cell">
        <title>Oil accumulation by the oleaginous diatom Fistulifera solaris as revealed by the genome and transcriptome.</title>
        <authorList>
            <person name="Tanaka T."/>
            <person name="Maeda Y."/>
            <person name="Veluchamy A."/>
            <person name="Tanaka M."/>
            <person name="Abida H."/>
            <person name="Marechal E."/>
            <person name="Bowler C."/>
            <person name="Muto M."/>
            <person name="Sunaga Y."/>
            <person name="Tanaka M."/>
            <person name="Yoshino T."/>
            <person name="Taniguchi T."/>
            <person name="Fukuda Y."/>
            <person name="Nemoto M."/>
            <person name="Matsumoto M."/>
            <person name="Wong P.S."/>
            <person name="Aburatani S."/>
            <person name="Fujibuchi W."/>
        </authorList>
    </citation>
    <scope>NUCLEOTIDE SEQUENCE [LARGE SCALE GENOMIC DNA]</scope>
    <source>
        <strain evidence="2 3">JPCC DA0580</strain>
    </source>
</reference>
<feature type="region of interest" description="Disordered" evidence="1">
    <location>
        <begin position="120"/>
        <end position="139"/>
    </location>
</feature>
<dbReference type="GO" id="GO:0043634">
    <property type="term" value="P:polyadenylation-dependent ncRNA catabolic process"/>
    <property type="evidence" value="ECO:0007669"/>
    <property type="project" value="TreeGrafter"/>
</dbReference>
<feature type="compositionally biased region" description="Polar residues" evidence="1">
    <location>
        <begin position="337"/>
        <end position="348"/>
    </location>
</feature>
<dbReference type="InterPro" id="IPR045862">
    <property type="entry name" value="Trf4-like"/>
</dbReference>
<dbReference type="EMBL" id="BDSP01000106">
    <property type="protein sequence ID" value="GAX16469.1"/>
    <property type="molecule type" value="Genomic_DNA"/>
</dbReference>
<sequence length="492" mass="54757">MGKGKAKIMKMVNKKAKKSKSELSARQRWSGGNEPIRNNHLRGFDFGFNSVEESAKKTNKKKKKKKKKDKSNESKSGQHFKKEQNQQRDANNSTTTATLDRIKSSDRSSPWLEAQATAITEASGRAQQRPHKRSRSVANLPTVNIPTDLLDEELMAFAAYVQLTPEEQAAREALVQSLQEVAANQQQEVRVFGSFATPQVCVFSSDIDIALWGAISDPPAPAPKVKAAPTSEQLEQERKRQRIESWRAALAQVDAANETVPDGVRHASVGSLQEALSTTKSIEEDACPTFVIDRVGFVADSSDPVIEDTTTAQPPISPSHESFDESDNDSADKMESFQRSQSRLSEVQPSYNRYVSLSSESSDDESVLDDEDDTNVDNMQVSFFNNPLQARVGPTGRIRNKVLDALGSFRQDLRSMNSKWIRKVTFITKARVPILKMDTILGVEVDVAIGGHNGTDTSQFAAKQSELYKRYASLWCIFCYRLSFGQVFLRPL</sequence>